<dbReference type="EMBL" id="GG745336">
    <property type="protein sequence ID" value="KNE60613.1"/>
    <property type="molecule type" value="Genomic_DNA"/>
</dbReference>
<feature type="region of interest" description="Disordered" evidence="1">
    <location>
        <begin position="79"/>
        <end position="149"/>
    </location>
</feature>
<reference evidence="3" key="2">
    <citation type="submission" date="2009-11" db="EMBL/GenBank/DDBJ databases">
        <title>The Genome Sequence of Allomyces macrogynus strain ATCC 38327.</title>
        <authorList>
            <consortium name="The Broad Institute Genome Sequencing Platform"/>
            <person name="Russ C."/>
            <person name="Cuomo C."/>
            <person name="Shea T."/>
            <person name="Young S.K."/>
            <person name="Zeng Q."/>
            <person name="Koehrsen M."/>
            <person name="Haas B."/>
            <person name="Borodovsky M."/>
            <person name="Guigo R."/>
            <person name="Alvarado L."/>
            <person name="Berlin A."/>
            <person name="Borenstein D."/>
            <person name="Chen Z."/>
            <person name="Engels R."/>
            <person name="Freedman E."/>
            <person name="Gellesch M."/>
            <person name="Goldberg J."/>
            <person name="Griggs A."/>
            <person name="Gujja S."/>
            <person name="Heiman D."/>
            <person name="Hepburn T."/>
            <person name="Howarth C."/>
            <person name="Jen D."/>
            <person name="Larson L."/>
            <person name="Lewis B."/>
            <person name="Mehta T."/>
            <person name="Park D."/>
            <person name="Pearson M."/>
            <person name="Roberts A."/>
            <person name="Saif S."/>
            <person name="Shenoy N."/>
            <person name="Sisk P."/>
            <person name="Stolte C."/>
            <person name="Sykes S."/>
            <person name="Walk T."/>
            <person name="White J."/>
            <person name="Yandava C."/>
            <person name="Burger G."/>
            <person name="Gray M.W."/>
            <person name="Holland P.W.H."/>
            <person name="King N."/>
            <person name="Lang F.B.F."/>
            <person name="Roger A.J."/>
            <person name="Ruiz-Trillo I."/>
            <person name="Lander E."/>
            <person name="Nusbaum C."/>
        </authorList>
    </citation>
    <scope>NUCLEOTIDE SEQUENCE [LARGE SCALE GENOMIC DNA]</scope>
    <source>
        <strain evidence="3">ATCC 38327</strain>
    </source>
</reference>
<evidence type="ECO:0000256" key="1">
    <source>
        <dbReference type="SAM" id="MobiDB-lite"/>
    </source>
</evidence>
<accession>A0A0L0SDI1</accession>
<feature type="compositionally biased region" description="Polar residues" evidence="1">
    <location>
        <begin position="27"/>
        <end position="49"/>
    </location>
</feature>
<evidence type="ECO:0000313" key="3">
    <source>
        <dbReference type="Proteomes" id="UP000054350"/>
    </source>
</evidence>
<dbReference type="AlphaFoldDB" id="A0A0L0SDI1"/>
<feature type="compositionally biased region" description="Basic residues" evidence="1">
    <location>
        <begin position="140"/>
        <end position="149"/>
    </location>
</feature>
<organism evidence="2 3">
    <name type="scientific">Allomyces macrogynus (strain ATCC 38327)</name>
    <name type="common">Allomyces javanicus var. macrogynus</name>
    <dbReference type="NCBI Taxonomy" id="578462"/>
    <lineage>
        <taxon>Eukaryota</taxon>
        <taxon>Fungi</taxon>
        <taxon>Fungi incertae sedis</taxon>
        <taxon>Blastocladiomycota</taxon>
        <taxon>Blastocladiomycetes</taxon>
        <taxon>Blastocladiales</taxon>
        <taxon>Blastocladiaceae</taxon>
        <taxon>Allomyces</taxon>
    </lineage>
</organism>
<sequence length="149" mass="16433">MSAADPRAGIFERWNRKRSELKRNETNQRCTTYSLPNDSSNPESRSAASDVTGVDARAREMGPVNRGRRAAATLIGLDKRLDDNAGDGTMRANENAARGPHEAPRKLKLRGLVERDERERVERENGADSQVLTIPPPPSPRRRSSAASS</sequence>
<feature type="compositionally biased region" description="Basic and acidic residues" evidence="1">
    <location>
        <begin position="13"/>
        <end position="26"/>
    </location>
</feature>
<feature type="compositionally biased region" description="Basic and acidic residues" evidence="1">
    <location>
        <begin position="99"/>
        <end position="126"/>
    </location>
</feature>
<evidence type="ECO:0000313" key="2">
    <source>
        <dbReference type="EMBL" id="KNE60613.1"/>
    </source>
</evidence>
<gene>
    <name evidence="2" type="ORF">AMAG_18567</name>
</gene>
<dbReference type="VEuPathDB" id="FungiDB:AMAG_18567"/>
<proteinExistence type="predicted"/>
<dbReference type="Proteomes" id="UP000054350">
    <property type="component" value="Unassembled WGS sequence"/>
</dbReference>
<protein>
    <submittedName>
        <fullName evidence="2">Uncharacterized protein</fullName>
    </submittedName>
</protein>
<keyword evidence="3" id="KW-1185">Reference proteome</keyword>
<name>A0A0L0SDI1_ALLM3</name>
<feature type="region of interest" description="Disordered" evidence="1">
    <location>
        <begin position="1"/>
        <end position="67"/>
    </location>
</feature>
<reference evidence="2 3" key="1">
    <citation type="submission" date="2009-11" db="EMBL/GenBank/DDBJ databases">
        <title>Annotation of Allomyces macrogynus ATCC 38327.</title>
        <authorList>
            <consortium name="The Broad Institute Genome Sequencing Platform"/>
            <person name="Russ C."/>
            <person name="Cuomo C."/>
            <person name="Burger G."/>
            <person name="Gray M.W."/>
            <person name="Holland P.W.H."/>
            <person name="King N."/>
            <person name="Lang F.B.F."/>
            <person name="Roger A.J."/>
            <person name="Ruiz-Trillo I."/>
            <person name="Young S.K."/>
            <person name="Zeng Q."/>
            <person name="Gargeya S."/>
            <person name="Fitzgerald M."/>
            <person name="Haas B."/>
            <person name="Abouelleil A."/>
            <person name="Alvarado L."/>
            <person name="Arachchi H.M."/>
            <person name="Berlin A."/>
            <person name="Chapman S.B."/>
            <person name="Gearin G."/>
            <person name="Goldberg J."/>
            <person name="Griggs A."/>
            <person name="Gujja S."/>
            <person name="Hansen M."/>
            <person name="Heiman D."/>
            <person name="Howarth C."/>
            <person name="Larimer J."/>
            <person name="Lui A."/>
            <person name="MacDonald P.J.P."/>
            <person name="McCowen C."/>
            <person name="Montmayeur A."/>
            <person name="Murphy C."/>
            <person name="Neiman D."/>
            <person name="Pearson M."/>
            <person name="Priest M."/>
            <person name="Roberts A."/>
            <person name="Saif S."/>
            <person name="Shea T."/>
            <person name="Sisk P."/>
            <person name="Stolte C."/>
            <person name="Sykes S."/>
            <person name="Wortman J."/>
            <person name="Nusbaum C."/>
            <person name="Birren B."/>
        </authorList>
    </citation>
    <scope>NUCLEOTIDE SEQUENCE [LARGE SCALE GENOMIC DNA]</scope>
    <source>
        <strain evidence="2 3">ATCC 38327</strain>
    </source>
</reference>